<protein>
    <submittedName>
        <fullName evidence="5">Acyl-CoA synthetase (AMP-forming)/AMP-acid ligase II</fullName>
    </submittedName>
</protein>
<dbReference type="InterPro" id="IPR045851">
    <property type="entry name" value="AMP-bd_C_sf"/>
</dbReference>
<comment type="caution">
    <text evidence="5">The sequence shown here is derived from an EMBL/GenBank/DDBJ whole genome shotgun (WGS) entry which is preliminary data.</text>
</comment>
<dbReference type="EMBL" id="JACHWT010000002">
    <property type="protein sequence ID" value="MBB3115443.1"/>
    <property type="molecule type" value="Genomic_DNA"/>
</dbReference>
<dbReference type="Gene3D" id="3.30.300.30">
    <property type="match status" value="1"/>
</dbReference>
<keyword evidence="2 5" id="KW-0436">Ligase</keyword>
<dbReference type="InterPro" id="IPR025110">
    <property type="entry name" value="AMP-bd_C"/>
</dbReference>
<proteinExistence type="inferred from homology"/>
<dbReference type="Gene3D" id="3.40.50.12780">
    <property type="entry name" value="N-terminal domain of ligase-like"/>
    <property type="match status" value="1"/>
</dbReference>
<comment type="similarity">
    <text evidence="1">Belongs to the ATP-dependent AMP-binding enzyme family.</text>
</comment>
<feature type="domain" description="AMP-dependent synthetase/ligase" evidence="3">
    <location>
        <begin position="59"/>
        <end position="426"/>
    </location>
</feature>
<evidence type="ECO:0000313" key="6">
    <source>
        <dbReference type="Proteomes" id="UP000612712"/>
    </source>
</evidence>
<organism evidence="5 6">
    <name type="scientific">Corynebacterium bovis DSM 20582 = CIP 54.80</name>
    <dbReference type="NCBI Taxonomy" id="927655"/>
    <lineage>
        <taxon>Bacteria</taxon>
        <taxon>Bacillati</taxon>
        <taxon>Actinomycetota</taxon>
        <taxon>Actinomycetes</taxon>
        <taxon>Mycobacteriales</taxon>
        <taxon>Corynebacteriaceae</taxon>
        <taxon>Corynebacterium</taxon>
    </lineage>
</organism>
<dbReference type="Pfam" id="PF13193">
    <property type="entry name" value="AMP-binding_C"/>
    <property type="match status" value="1"/>
</dbReference>
<evidence type="ECO:0000256" key="1">
    <source>
        <dbReference type="ARBA" id="ARBA00006432"/>
    </source>
</evidence>
<dbReference type="PANTHER" id="PTHR43201">
    <property type="entry name" value="ACYL-COA SYNTHETASE"/>
    <property type="match status" value="1"/>
</dbReference>
<dbReference type="SUPFAM" id="SSF56801">
    <property type="entry name" value="Acetyl-CoA synthetase-like"/>
    <property type="match status" value="1"/>
</dbReference>
<dbReference type="PROSITE" id="PS00455">
    <property type="entry name" value="AMP_BINDING"/>
    <property type="match status" value="1"/>
</dbReference>
<reference evidence="5" key="1">
    <citation type="submission" date="2020-08" db="EMBL/GenBank/DDBJ databases">
        <title>Sequencing the genomes of 1000 actinobacteria strains.</title>
        <authorList>
            <person name="Klenk H.-P."/>
        </authorList>
    </citation>
    <scope>NUCLEOTIDE SEQUENCE</scope>
    <source>
        <strain evidence="5">DSM 20582</strain>
    </source>
</reference>
<dbReference type="GO" id="GO:0031956">
    <property type="term" value="F:medium-chain fatty acid-CoA ligase activity"/>
    <property type="evidence" value="ECO:0007669"/>
    <property type="project" value="TreeGrafter"/>
</dbReference>
<gene>
    <name evidence="5" type="ORF">FHU32_000647</name>
</gene>
<evidence type="ECO:0000256" key="2">
    <source>
        <dbReference type="ARBA" id="ARBA00022598"/>
    </source>
</evidence>
<sequence>MSQPQPAVTPGMLPTLAKGTLPLFRSGVLSPMGPVTVGKVLRAIHHWEFLPAGLLAIGAARDPHHAALIDDAGSLTYSELDDQTDRLARALFRSGIRERDRIGMLCRNHRGFVMTLCAHGRLGTDLVLLNTGASAQQTRAVIREQKIDLLVLDEEFIPLLPRDFDACPVIIAWEDTDDDPEAENVSEAADGDHAVRNPDWPSLNEVLRTSPDTQTIPSRPRRGRTVILTSGTTGTPKGARRPEPRTYLPASSIMSRIPLRHHRPYYIAAPMFHTWGFAQIQLALALRATMIVQRRFSPKSAVKLIEANRPHTIAIVPTMLKRLLTAIPEHFNPGVKVIAACGEALPPRVISDTMDAFGAVLYNLYGSTEVSWATIATPEELREHPSTAGKPPMATVVKIVDENGKPCAEGEVGAIYVGNDMLFEGYTRPGADKPVVDGLVATGDLGYVEDGLVYIAGRSDDMIVSGGENVYPQETEDVISVMDGVDEVAVHGVDDEDFGQALAAFVVLADGVDPAEFRERAKQEVKDRLARHCVPRYYVFMDSLPRNEVGKVVPRELPEVTAEDRA</sequence>
<dbReference type="PANTHER" id="PTHR43201:SF5">
    <property type="entry name" value="MEDIUM-CHAIN ACYL-COA LIGASE ACSF2, MITOCHONDRIAL"/>
    <property type="match status" value="1"/>
</dbReference>
<accession>A0A8H9Y6Q2</accession>
<evidence type="ECO:0000259" key="4">
    <source>
        <dbReference type="Pfam" id="PF13193"/>
    </source>
</evidence>
<evidence type="ECO:0000259" key="3">
    <source>
        <dbReference type="Pfam" id="PF00501"/>
    </source>
</evidence>
<feature type="domain" description="AMP-binding enzyme C-terminal" evidence="4">
    <location>
        <begin position="474"/>
        <end position="551"/>
    </location>
</feature>
<name>A0A8H9Y6Q2_9CORY</name>
<dbReference type="GO" id="GO:0006631">
    <property type="term" value="P:fatty acid metabolic process"/>
    <property type="evidence" value="ECO:0007669"/>
    <property type="project" value="TreeGrafter"/>
</dbReference>
<evidence type="ECO:0000313" key="5">
    <source>
        <dbReference type="EMBL" id="MBB3115443.1"/>
    </source>
</evidence>
<dbReference type="InterPro" id="IPR020845">
    <property type="entry name" value="AMP-binding_CS"/>
</dbReference>
<dbReference type="Proteomes" id="UP000612712">
    <property type="component" value="Unassembled WGS sequence"/>
</dbReference>
<dbReference type="InterPro" id="IPR042099">
    <property type="entry name" value="ANL_N_sf"/>
</dbReference>
<dbReference type="Pfam" id="PF00501">
    <property type="entry name" value="AMP-binding"/>
    <property type="match status" value="1"/>
</dbReference>
<dbReference type="InterPro" id="IPR000873">
    <property type="entry name" value="AMP-dep_synth/lig_dom"/>
</dbReference>
<dbReference type="CDD" id="cd04433">
    <property type="entry name" value="AFD_class_I"/>
    <property type="match status" value="1"/>
</dbReference>
<dbReference type="RefSeq" id="WP_139016709.1">
    <property type="nucleotide sequence ID" value="NZ_AENJ01000171.1"/>
</dbReference>
<dbReference type="AlphaFoldDB" id="A0A8H9Y6Q2"/>